<keyword evidence="5" id="KW-0735">Signal-anchor</keyword>
<evidence type="ECO:0000256" key="9">
    <source>
        <dbReference type="ARBA" id="ARBA00023180"/>
    </source>
</evidence>
<evidence type="ECO:0000313" key="11">
    <source>
        <dbReference type="Proteomes" id="UP000085678"/>
    </source>
</evidence>
<dbReference type="AlphaFoldDB" id="A0A1S3HCC6"/>
<keyword evidence="11" id="KW-1185">Reference proteome</keyword>
<evidence type="ECO:0000256" key="5">
    <source>
        <dbReference type="ARBA" id="ARBA00022968"/>
    </source>
</evidence>
<evidence type="ECO:0000256" key="1">
    <source>
        <dbReference type="ARBA" id="ARBA00004323"/>
    </source>
</evidence>
<dbReference type="GO" id="GO:0009247">
    <property type="term" value="P:glycolipid biosynthetic process"/>
    <property type="evidence" value="ECO:0007669"/>
    <property type="project" value="InterPro"/>
</dbReference>
<dbReference type="GO" id="GO:0001733">
    <property type="term" value="F:galactosylceramide sulfotransferase activity"/>
    <property type="evidence" value="ECO:0007669"/>
    <property type="project" value="InterPro"/>
</dbReference>
<dbReference type="InParanoid" id="A0A1S3HCC6"/>
<comment type="similarity">
    <text evidence="2">Belongs to the galactose-3-O-sulfotransferase family.</text>
</comment>
<evidence type="ECO:0000256" key="7">
    <source>
        <dbReference type="ARBA" id="ARBA00023034"/>
    </source>
</evidence>
<dbReference type="RefSeq" id="XP_013383682.1">
    <property type="nucleotide sequence ID" value="XM_013528228.1"/>
</dbReference>
<evidence type="ECO:0000256" key="2">
    <source>
        <dbReference type="ARBA" id="ARBA00008124"/>
    </source>
</evidence>
<keyword evidence="3" id="KW-0808">Transferase</keyword>
<dbReference type="PANTHER" id="PTHR14647">
    <property type="entry name" value="GALACTOSE-3-O-SULFOTRANSFERASE"/>
    <property type="match status" value="1"/>
</dbReference>
<sequence>MQLKTVLTERYKRVTFWTAFSLLLLYTVIVWNILVWLILPDNEGIQKDDDRAASHKRQHAANPRYRARSLLDVWNASVRSMPCTPKEHVLFIKVPKCGSSTLSSIILRYGFRHSLKTALPLGSKFNLVSLLRSLNDSDHQRDKHDIFASHVRYKVVKDHEHLVPNDAFYVTIIREPLSAFKSFFNYRHKGAYFGLEGKNQLEMFFSNSSLYTSPEAARFWNRMIRYLGFKVPANTTQSTAHAVEDARQYVYHIDREFDFVIVLEYFEECLILLKRMLCWGTHEFFYTQQKTGSSFSEDYNSAVKEVDDPTVVKRYRELSYADYILYDYFKFRIEKVLENQNTDFFNEVRNFKAVNRKVTEFCQGNATFGETLEMPPSKWSSGFIMRKEYCRLLTFGVRKYIKFLEKKKFHVV</sequence>
<dbReference type="OrthoDB" id="514299at2759"/>
<dbReference type="InterPro" id="IPR009729">
    <property type="entry name" value="Gal-3-0_sulfotransfrase"/>
</dbReference>
<dbReference type="Gene3D" id="3.40.50.300">
    <property type="entry name" value="P-loop containing nucleotide triphosphate hydrolases"/>
    <property type="match status" value="1"/>
</dbReference>
<keyword evidence="8 10" id="KW-0472">Membrane</keyword>
<accession>A0A1S3HCC6</accession>
<dbReference type="InterPro" id="IPR027417">
    <property type="entry name" value="P-loop_NTPase"/>
</dbReference>
<keyword evidence="7" id="KW-0333">Golgi apparatus</keyword>
<dbReference type="Proteomes" id="UP000085678">
    <property type="component" value="Unplaced"/>
</dbReference>
<evidence type="ECO:0000256" key="8">
    <source>
        <dbReference type="ARBA" id="ARBA00023136"/>
    </source>
</evidence>
<dbReference type="STRING" id="7574.A0A1S3HCC6"/>
<dbReference type="OMA" id="YKYYKPT"/>
<keyword evidence="6 10" id="KW-1133">Transmembrane helix</keyword>
<dbReference type="KEGG" id="lak:106154018"/>
<evidence type="ECO:0000256" key="10">
    <source>
        <dbReference type="SAM" id="Phobius"/>
    </source>
</evidence>
<reference evidence="12" key="1">
    <citation type="submission" date="2025-08" db="UniProtKB">
        <authorList>
            <consortium name="RefSeq"/>
        </authorList>
    </citation>
    <scope>IDENTIFICATION</scope>
    <source>
        <tissue evidence="12">Gonads</tissue>
    </source>
</reference>
<feature type="transmembrane region" description="Helical" evidence="10">
    <location>
        <begin position="14"/>
        <end position="39"/>
    </location>
</feature>
<organism evidence="11 12">
    <name type="scientific">Lingula anatina</name>
    <name type="common">Brachiopod</name>
    <name type="synonym">Lingula unguis</name>
    <dbReference type="NCBI Taxonomy" id="7574"/>
    <lineage>
        <taxon>Eukaryota</taxon>
        <taxon>Metazoa</taxon>
        <taxon>Spiralia</taxon>
        <taxon>Lophotrochozoa</taxon>
        <taxon>Brachiopoda</taxon>
        <taxon>Linguliformea</taxon>
        <taxon>Lingulata</taxon>
        <taxon>Lingulida</taxon>
        <taxon>Linguloidea</taxon>
        <taxon>Lingulidae</taxon>
        <taxon>Lingula</taxon>
    </lineage>
</organism>
<keyword evidence="4 10" id="KW-0812">Transmembrane</keyword>
<evidence type="ECO:0000313" key="12">
    <source>
        <dbReference type="RefSeq" id="XP_013383682.1"/>
    </source>
</evidence>
<evidence type="ECO:0000256" key="4">
    <source>
        <dbReference type="ARBA" id="ARBA00022692"/>
    </source>
</evidence>
<comment type="subcellular location">
    <subcellularLocation>
        <location evidence="1">Golgi apparatus membrane</location>
        <topology evidence="1">Single-pass type II membrane protein</topology>
    </subcellularLocation>
</comment>
<dbReference type="SUPFAM" id="SSF52540">
    <property type="entry name" value="P-loop containing nucleoside triphosphate hydrolases"/>
    <property type="match status" value="1"/>
</dbReference>
<evidence type="ECO:0000256" key="3">
    <source>
        <dbReference type="ARBA" id="ARBA00022679"/>
    </source>
</evidence>
<dbReference type="Pfam" id="PF06990">
    <property type="entry name" value="Gal-3-0_sulfotr"/>
    <property type="match status" value="1"/>
</dbReference>
<keyword evidence="9" id="KW-0325">Glycoprotein</keyword>
<gene>
    <name evidence="12" type="primary">LOC106154018</name>
</gene>
<dbReference type="GeneID" id="106154018"/>
<protein>
    <submittedName>
        <fullName evidence="12">Galactosylceramide sulfotransferase</fullName>
    </submittedName>
</protein>
<proteinExistence type="inferred from homology"/>
<dbReference type="PANTHER" id="PTHR14647:SF87">
    <property type="entry name" value="PUTATIVE-RELATED"/>
    <property type="match status" value="1"/>
</dbReference>
<dbReference type="GO" id="GO:0000139">
    <property type="term" value="C:Golgi membrane"/>
    <property type="evidence" value="ECO:0007669"/>
    <property type="project" value="UniProtKB-SubCell"/>
</dbReference>
<name>A0A1S3HCC6_LINAN</name>
<evidence type="ECO:0000256" key="6">
    <source>
        <dbReference type="ARBA" id="ARBA00022989"/>
    </source>
</evidence>